<feature type="repeat" description="Solcar" evidence="6">
    <location>
        <begin position="175"/>
        <end position="267"/>
    </location>
</feature>
<reference evidence="8" key="2">
    <citation type="submission" date="2022-10" db="EMBL/GenBank/DDBJ databases">
        <authorList>
            <consortium name="ENA_rothamsted_submissions"/>
            <consortium name="culmorum"/>
            <person name="King R."/>
        </authorList>
    </citation>
    <scope>NUCLEOTIDE SEQUENCE</scope>
</reference>
<dbReference type="PROSITE" id="PS50920">
    <property type="entry name" value="SOLCAR"/>
    <property type="match status" value="2"/>
</dbReference>
<dbReference type="Pfam" id="PF00153">
    <property type="entry name" value="Mito_carr"/>
    <property type="match status" value="2"/>
</dbReference>
<reference evidence="8" key="1">
    <citation type="submission" date="2021-12" db="EMBL/GenBank/DDBJ databases">
        <authorList>
            <person name="King R."/>
        </authorList>
    </citation>
    <scope>NUCLEOTIDE SEQUENCE</scope>
</reference>
<keyword evidence="3 6" id="KW-0812">Transmembrane</keyword>
<accession>A0A9N9N3B3</accession>
<comment type="similarity">
    <text evidence="2 7">Belongs to the mitochondrial carrier (TC 2.A.29) family.</text>
</comment>
<dbReference type="AlphaFoldDB" id="A0A9N9N3B3"/>
<evidence type="ECO:0000256" key="2">
    <source>
        <dbReference type="ARBA" id="ARBA00006375"/>
    </source>
</evidence>
<feature type="repeat" description="Solcar" evidence="6">
    <location>
        <begin position="10"/>
        <end position="98"/>
    </location>
</feature>
<dbReference type="Proteomes" id="UP001153714">
    <property type="component" value="Chromosome 1"/>
</dbReference>
<protein>
    <submittedName>
        <fullName evidence="8">Uncharacterized protein</fullName>
    </submittedName>
</protein>
<keyword evidence="7" id="KW-0813">Transport</keyword>
<evidence type="ECO:0000256" key="7">
    <source>
        <dbReference type="RuleBase" id="RU000488"/>
    </source>
</evidence>
<evidence type="ECO:0000256" key="6">
    <source>
        <dbReference type="PROSITE-ProRule" id="PRU00282"/>
    </source>
</evidence>
<keyword evidence="4" id="KW-0677">Repeat</keyword>
<keyword evidence="5 6" id="KW-0472">Membrane</keyword>
<gene>
    <name evidence="8" type="ORF">DIATSA_LOCUS360</name>
</gene>
<dbReference type="InterPro" id="IPR018108">
    <property type="entry name" value="MCP_transmembrane"/>
</dbReference>
<comment type="subcellular location">
    <subcellularLocation>
        <location evidence="1">Membrane</location>
        <topology evidence="1">Multi-pass membrane protein</topology>
    </subcellularLocation>
</comment>
<evidence type="ECO:0000313" key="9">
    <source>
        <dbReference type="Proteomes" id="UP001153714"/>
    </source>
</evidence>
<evidence type="ECO:0000256" key="4">
    <source>
        <dbReference type="ARBA" id="ARBA00022737"/>
    </source>
</evidence>
<keyword evidence="9" id="KW-1185">Reference proteome</keyword>
<organism evidence="8 9">
    <name type="scientific">Diatraea saccharalis</name>
    <name type="common">sugarcane borer</name>
    <dbReference type="NCBI Taxonomy" id="40085"/>
    <lineage>
        <taxon>Eukaryota</taxon>
        <taxon>Metazoa</taxon>
        <taxon>Ecdysozoa</taxon>
        <taxon>Arthropoda</taxon>
        <taxon>Hexapoda</taxon>
        <taxon>Insecta</taxon>
        <taxon>Pterygota</taxon>
        <taxon>Neoptera</taxon>
        <taxon>Endopterygota</taxon>
        <taxon>Lepidoptera</taxon>
        <taxon>Glossata</taxon>
        <taxon>Ditrysia</taxon>
        <taxon>Pyraloidea</taxon>
        <taxon>Crambidae</taxon>
        <taxon>Crambinae</taxon>
        <taxon>Diatraea</taxon>
    </lineage>
</organism>
<dbReference type="Gene3D" id="1.50.40.10">
    <property type="entry name" value="Mitochondrial carrier domain"/>
    <property type="match status" value="2"/>
</dbReference>
<sequence>MVGYEKYDNISQTQKLLAGCFSGVLTRFITQPLDVVKVRQQLQPKIIVRCKKRMFSTTRKIFKEEGIKAFWQGYTLGQLQSICSVTCQFYVYELTTKQLEDSNVDSKYKPMLRFCCGTLAGAASASLAMPLEVGPAAGISFSVFRYMQPLILRFLGDCATDDCRHGPGNMYKPEHLLIASSVAGAVAGFVSKTLTYPFDLSHKEDRKYNTSSTSRNLIKCKSLISCLRDSYQSEGVKGLFRGWKITICKAQVTSVVAFTTYELACYAIREVDVR</sequence>
<dbReference type="InterPro" id="IPR023395">
    <property type="entry name" value="MCP_dom_sf"/>
</dbReference>
<dbReference type="OrthoDB" id="18574at2759"/>
<dbReference type="GO" id="GO:0016020">
    <property type="term" value="C:membrane"/>
    <property type="evidence" value="ECO:0007669"/>
    <property type="project" value="UniProtKB-SubCell"/>
</dbReference>
<proteinExistence type="inferred from homology"/>
<evidence type="ECO:0000256" key="1">
    <source>
        <dbReference type="ARBA" id="ARBA00004141"/>
    </source>
</evidence>
<name>A0A9N9N3B3_9NEOP</name>
<dbReference type="EMBL" id="OU893332">
    <property type="protein sequence ID" value="CAG9782069.1"/>
    <property type="molecule type" value="Genomic_DNA"/>
</dbReference>
<evidence type="ECO:0000313" key="8">
    <source>
        <dbReference type="EMBL" id="CAG9782069.1"/>
    </source>
</evidence>
<dbReference type="PANTHER" id="PTHR24089">
    <property type="entry name" value="SOLUTE CARRIER FAMILY 25"/>
    <property type="match status" value="1"/>
</dbReference>
<dbReference type="SUPFAM" id="SSF103506">
    <property type="entry name" value="Mitochondrial carrier"/>
    <property type="match status" value="1"/>
</dbReference>
<evidence type="ECO:0000256" key="3">
    <source>
        <dbReference type="ARBA" id="ARBA00022692"/>
    </source>
</evidence>
<evidence type="ECO:0000256" key="5">
    <source>
        <dbReference type="ARBA" id="ARBA00023136"/>
    </source>
</evidence>